<sequence>MDVPLPSTRELELEMLLREKEGQDEVSRLRLYLSTQPPPSTTEPVTLPPTFASLILPHISHLPQTSDAAEISNNTTTAALTQRVRVLQDENDELYGILKRGETGRLKEEVQSLKRIVHKLEGALRESHQVIVTLSNELDKSYQAFASSSINRTASPQNHYHNNGIKSHPRSHSNTGGRLPPTGPRAHAHVQKKQRLSLADQDQHQDEMSPSMRSNVSLPSSAHHPGNNGRRGRSRSRSRSPRGKSNVKMEIDEVQDEPQRGSPQRNRDRERWDRDRERGDRGDRERGGDRDRGRDRDRDGNRSRRNGGGGRGGSRRGGGERGDKGSYSLYNASSNFVGGQGNSGSGDRTLAERMGLGV</sequence>
<gene>
    <name evidence="1" type="ORF">F5876DRAFT_89067</name>
</gene>
<keyword evidence="2" id="KW-1185">Reference proteome</keyword>
<name>A0ACC1TZ97_9AGAR</name>
<organism evidence="1 2">
    <name type="scientific">Lentinula aff. lateritia</name>
    <dbReference type="NCBI Taxonomy" id="2804960"/>
    <lineage>
        <taxon>Eukaryota</taxon>
        <taxon>Fungi</taxon>
        <taxon>Dikarya</taxon>
        <taxon>Basidiomycota</taxon>
        <taxon>Agaricomycotina</taxon>
        <taxon>Agaricomycetes</taxon>
        <taxon>Agaricomycetidae</taxon>
        <taxon>Agaricales</taxon>
        <taxon>Marasmiineae</taxon>
        <taxon>Omphalotaceae</taxon>
        <taxon>Lentinula</taxon>
    </lineage>
</organism>
<proteinExistence type="predicted"/>
<reference evidence="1" key="1">
    <citation type="submission" date="2022-09" db="EMBL/GenBank/DDBJ databases">
        <title>A Global Phylogenomic Analysis of the Shiitake Genus Lentinula.</title>
        <authorList>
            <consortium name="DOE Joint Genome Institute"/>
            <person name="Sierra-Patev S."/>
            <person name="Min B."/>
            <person name="Naranjo-Ortiz M."/>
            <person name="Looney B."/>
            <person name="Konkel Z."/>
            <person name="Slot J.C."/>
            <person name="Sakamoto Y."/>
            <person name="Steenwyk J.L."/>
            <person name="Rokas A."/>
            <person name="Carro J."/>
            <person name="Camarero S."/>
            <person name="Ferreira P."/>
            <person name="Molpeceres G."/>
            <person name="Ruiz-Duenas F.J."/>
            <person name="Serrano A."/>
            <person name="Henrissat B."/>
            <person name="Drula E."/>
            <person name="Hughes K.W."/>
            <person name="Mata J.L."/>
            <person name="Ishikawa N.K."/>
            <person name="Vargas-Isla R."/>
            <person name="Ushijima S."/>
            <person name="Smith C.A."/>
            <person name="Ahrendt S."/>
            <person name="Andreopoulos W."/>
            <person name="He G."/>
            <person name="Labutti K."/>
            <person name="Lipzen A."/>
            <person name="Ng V."/>
            <person name="Riley R."/>
            <person name="Sandor L."/>
            <person name="Barry K."/>
            <person name="Martinez A.T."/>
            <person name="Xiao Y."/>
            <person name="Gibbons J.G."/>
            <person name="Terashima K."/>
            <person name="Grigoriev I.V."/>
            <person name="Hibbett D.S."/>
        </authorList>
    </citation>
    <scope>NUCLEOTIDE SEQUENCE</scope>
    <source>
        <strain evidence="1">TMI1499</strain>
    </source>
</reference>
<comment type="caution">
    <text evidence="1">The sequence shown here is derived from an EMBL/GenBank/DDBJ whole genome shotgun (WGS) entry which is preliminary data.</text>
</comment>
<evidence type="ECO:0000313" key="2">
    <source>
        <dbReference type="Proteomes" id="UP001163835"/>
    </source>
</evidence>
<evidence type="ECO:0000313" key="1">
    <source>
        <dbReference type="EMBL" id="KAJ3810131.1"/>
    </source>
</evidence>
<accession>A0ACC1TZ97</accession>
<dbReference type="Proteomes" id="UP001163835">
    <property type="component" value="Unassembled WGS sequence"/>
</dbReference>
<protein>
    <submittedName>
        <fullName evidence="1">Uncharacterized protein</fullName>
    </submittedName>
</protein>
<dbReference type="EMBL" id="MU795118">
    <property type="protein sequence ID" value="KAJ3810131.1"/>
    <property type="molecule type" value="Genomic_DNA"/>
</dbReference>